<accession>A0A2J6PUG8</accession>
<gene>
    <name evidence="2" type="ORF">NA56DRAFT_648390</name>
</gene>
<sequence length="85" mass="9523">MPNDTAITRLLYAILSQKCLKDVSHTSFTPPPFPPSSSPLPKFTPPRLIPNLPLFCLPTTPLSYSPPPLRHTSPPPFFQKQNRTK</sequence>
<dbReference type="Proteomes" id="UP000235672">
    <property type="component" value="Unassembled WGS sequence"/>
</dbReference>
<evidence type="ECO:0000313" key="3">
    <source>
        <dbReference type="Proteomes" id="UP000235672"/>
    </source>
</evidence>
<feature type="region of interest" description="Disordered" evidence="1">
    <location>
        <begin position="66"/>
        <end position="85"/>
    </location>
</feature>
<name>A0A2J6PUG8_9HELO</name>
<keyword evidence="3" id="KW-1185">Reference proteome</keyword>
<feature type="compositionally biased region" description="Pro residues" evidence="1">
    <location>
        <begin position="66"/>
        <end position="77"/>
    </location>
</feature>
<proteinExistence type="predicted"/>
<reference evidence="2 3" key="1">
    <citation type="submission" date="2016-05" db="EMBL/GenBank/DDBJ databases">
        <title>A degradative enzymes factory behind the ericoid mycorrhizal symbiosis.</title>
        <authorList>
            <consortium name="DOE Joint Genome Institute"/>
            <person name="Martino E."/>
            <person name="Morin E."/>
            <person name="Grelet G."/>
            <person name="Kuo A."/>
            <person name="Kohler A."/>
            <person name="Daghino S."/>
            <person name="Barry K."/>
            <person name="Choi C."/>
            <person name="Cichocki N."/>
            <person name="Clum A."/>
            <person name="Copeland A."/>
            <person name="Hainaut M."/>
            <person name="Haridas S."/>
            <person name="Labutti K."/>
            <person name="Lindquist E."/>
            <person name="Lipzen A."/>
            <person name="Khouja H.-R."/>
            <person name="Murat C."/>
            <person name="Ohm R."/>
            <person name="Olson A."/>
            <person name="Spatafora J."/>
            <person name="Veneault-Fourrey C."/>
            <person name="Henrissat B."/>
            <person name="Grigoriev I."/>
            <person name="Martin F."/>
            <person name="Perotto S."/>
        </authorList>
    </citation>
    <scope>NUCLEOTIDE SEQUENCE [LARGE SCALE GENOMIC DNA]</scope>
    <source>
        <strain evidence="2 3">UAMH 7357</strain>
    </source>
</reference>
<evidence type="ECO:0000256" key="1">
    <source>
        <dbReference type="SAM" id="MobiDB-lite"/>
    </source>
</evidence>
<dbReference type="EMBL" id="KZ613498">
    <property type="protein sequence ID" value="PMD17655.1"/>
    <property type="molecule type" value="Genomic_DNA"/>
</dbReference>
<organism evidence="2 3">
    <name type="scientific">Hyaloscypha hepaticicola</name>
    <dbReference type="NCBI Taxonomy" id="2082293"/>
    <lineage>
        <taxon>Eukaryota</taxon>
        <taxon>Fungi</taxon>
        <taxon>Dikarya</taxon>
        <taxon>Ascomycota</taxon>
        <taxon>Pezizomycotina</taxon>
        <taxon>Leotiomycetes</taxon>
        <taxon>Helotiales</taxon>
        <taxon>Hyaloscyphaceae</taxon>
        <taxon>Hyaloscypha</taxon>
    </lineage>
</organism>
<protein>
    <submittedName>
        <fullName evidence="2">Uncharacterized protein</fullName>
    </submittedName>
</protein>
<evidence type="ECO:0000313" key="2">
    <source>
        <dbReference type="EMBL" id="PMD17655.1"/>
    </source>
</evidence>
<dbReference type="AlphaFoldDB" id="A0A2J6PUG8"/>